<dbReference type="EMBL" id="JADYXP020000004">
    <property type="protein sequence ID" value="KAL0127487.1"/>
    <property type="molecule type" value="Genomic_DNA"/>
</dbReference>
<evidence type="ECO:0000313" key="2">
    <source>
        <dbReference type="EMBL" id="KAL0127487.1"/>
    </source>
</evidence>
<protein>
    <submittedName>
        <fullName evidence="2">Uncharacterized protein</fullName>
    </submittedName>
</protein>
<gene>
    <name evidence="2" type="ORF">PUN28_005636</name>
</gene>
<evidence type="ECO:0000256" key="1">
    <source>
        <dbReference type="SAM" id="MobiDB-lite"/>
    </source>
</evidence>
<dbReference type="Proteomes" id="UP001430953">
    <property type="component" value="Unassembled WGS sequence"/>
</dbReference>
<feature type="region of interest" description="Disordered" evidence="1">
    <location>
        <begin position="22"/>
        <end position="61"/>
    </location>
</feature>
<accession>A0AAW2GJQ9</accession>
<organism evidence="2 3">
    <name type="scientific">Cardiocondyla obscurior</name>
    <dbReference type="NCBI Taxonomy" id="286306"/>
    <lineage>
        <taxon>Eukaryota</taxon>
        <taxon>Metazoa</taxon>
        <taxon>Ecdysozoa</taxon>
        <taxon>Arthropoda</taxon>
        <taxon>Hexapoda</taxon>
        <taxon>Insecta</taxon>
        <taxon>Pterygota</taxon>
        <taxon>Neoptera</taxon>
        <taxon>Endopterygota</taxon>
        <taxon>Hymenoptera</taxon>
        <taxon>Apocrita</taxon>
        <taxon>Aculeata</taxon>
        <taxon>Formicoidea</taxon>
        <taxon>Formicidae</taxon>
        <taxon>Myrmicinae</taxon>
        <taxon>Cardiocondyla</taxon>
    </lineage>
</organism>
<name>A0AAW2GJQ9_9HYME</name>
<dbReference type="AlphaFoldDB" id="A0AAW2GJQ9"/>
<feature type="region of interest" description="Disordered" evidence="1">
    <location>
        <begin position="124"/>
        <end position="143"/>
    </location>
</feature>
<sequence>MSARILSRARLSRRLPQIFISGSTANSGRTGRSKRARPPWFFNRPHGKLTASGRHRRHHPSSSYIRAAVCARAAAPVGSWSRRDDACLNLNTLRQRKEASVPSARDTPSEPTGTFGEIKIFSRSIRAGTGNEESGGQRRVCERGREVANRSWRVCQREKRGDRR</sequence>
<comment type="caution">
    <text evidence="2">The sequence shown here is derived from an EMBL/GenBank/DDBJ whole genome shotgun (WGS) entry which is preliminary data.</text>
</comment>
<feature type="region of interest" description="Disordered" evidence="1">
    <location>
        <begin position="96"/>
        <end position="116"/>
    </location>
</feature>
<evidence type="ECO:0000313" key="3">
    <source>
        <dbReference type="Proteomes" id="UP001430953"/>
    </source>
</evidence>
<keyword evidence="3" id="KW-1185">Reference proteome</keyword>
<reference evidence="2 3" key="1">
    <citation type="submission" date="2023-03" db="EMBL/GenBank/DDBJ databases">
        <title>High recombination rates correlate with genetic variation in Cardiocondyla obscurior ants.</title>
        <authorList>
            <person name="Errbii M."/>
        </authorList>
    </citation>
    <scope>NUCLEOTIDE SEQUENCE [LARGE SCALE GENOMIC DNA]</scope>
    <source>
        <strain evidence="2">Alpha-2009</strain>
        <tissue evidence="2">Whole body</tissue>
    </source>
</reference>
<proteinExistence type="predicted"/>